<dbReference type="GO" id="GO:0004553">
    <property type="term" value="F:hydrolase activity, hydrolyzing O-glycosyl compounds"/>
    <property type="evidence" value="ECO:0007669"/>
    <property type="project" value="InterPro"/>
</dbReference>
<evidence type="ECO:0000256" key="2">
    <source>
        <dbReference type="SAM" id="SignalP"/>
    </source>
</evidence>
<dbReference type="Proteomes" id="UP001431209">
    <property type="component" value="Unassembled WGS sequence"/>
</dbReference>
<protein>
    <submittedName>
        <fullName evidence="4">Beta-1,3-glucan-binding protein</fullName>
    </submittedName>
</protein>
<gene>
    <name evidence="4" type="ORF">AKO1_001624</name>
</gene>
<proteinExistence type="inferred from homology"/>
<feature type="domain" description="GH16" evidence="3">
    <location>
        <begin position="17"/>
        <end position="363"/>
    </location>
</feature>
<dbReference type="Pfam" id="PF00722">
    <property type="entry name" value="Glyco_hydro_16"/>
    <property type="match status" value="1"/>
</dbReference>
<sequence length="368" mass="41352">MKIALALLLIIAVSFGDDRSTACKIHNDCNEALIFSDDFDVLNTRTWKHEVTLGGGGNWEFELYVNNRTTSYVKDSVLYLHPRTTASVYGNDITQPGFEINLWGGAPDGCTNNGFYGCQRGTGGGNIVNPITSARINTINSFSFKYGRVEVRAKLPLGDWIWPAIWLLPVDNMYGGWPASGEIDLLESRGNQNYAGIKDGGVEGYSTTLHWGPDWAHNAYDLTHGSYKAPQGLLSDDFHIYGMYWDEERLVTYIDNPNNIVFNTSLSVDFWNNAISKGQKWENLSKPWTKKSPFDQEFYLIMNVAVGGVNGYFPDVGAKPWSNKSPHASAEFWSNRDKWEQTWKGDNVAMKVDSVKVWSTKSTTYTKK</sequence>
<name>A0AAW2ZDC9_9EUKA</name>
<dbReference type="Gene3D" id="2.60.120.200">
    <property type="match status" value="1"/>
</dbReference>
<dbReference type="InterPro" id="IPR050546">
    <property type="entry name" value="Glycosyl_Hydrlase_16"/>
</dbReference>
<evidence type="ECO:0000313" key="5">
    <source>
        <dbReference type="Proteomes" id="UP001431209"/>
    </source>
</evidence>
<evidence type="ECO:0000259" key="3">
    <source>
        <dbReference type="PROSITE" id="PS51762"/>
    </source>
</evidence>
<dbReference type="EMBL" id="JAOPGA020001259">
    <property type="protein sequence ID" value="KAL0486704.1"/>
    <property type="molecule type" value="Genomic_DNA"/>
</dbReference>
<dbReference type="GO" id="GO:0005975">
    <property type="term" value="P:carbohydrate metabolic process"/>
    <property type="evidence" value="ECO:0007669"/>
    <property type="project" value="InterPro"/>
</dbReference>
<accession>A0AAW2ZDC9</accession>
<dbReference type="PANTHER" id="PTHR10963:SF55">
    <property type="entry name" value="GLYCOSIDE HYDROLASE FAMILY 16 PROTEIN"/>
    <property type="match status" value="1"/>
</dbReference>
<keyword evidence="5" id="KW-1185">Reference proteome</keyword>
<feature type="chain" id="PRO_5043834111" evidence="2">
    <location>
        <begin position="17"/>
        <end position="368"/>
    </location>
</feature>
<organism evidence="4 5">
    <name type="scientific">Acrasis kona</name>
    <dbReference type="NCBI Taxonomy" id="1008807"/>
    <lineage>
        <taxon>Eukaryota</taxon>
        <taxon>Discoba</taxon>
        <taxon>Heterolobosea</taxon>
        <taxon>Tetramitia</taxon>
        <taxon>Eutetramitia</taxon>
        <taxon>Acrasidae</taxon>
        <taxon>Acrasis</taxon>
    </lineage>
</organism>
<dbReference type="InterPro" id="IPR013320">
    <property type="entry name" value="ConA-like_dom_sf"/>
</dbReference>
<comment type="similarity">
    <text evidence="1">Belongs to the glycosyl hydrolase 16 family.</text>
</comment>
<comment type="caution">
    <text evidence="4">The sequence shown here is derived from an EMBL/GenBank/DDBJ whole genome shotgun (WGS) entry which is preliminary data.</text>
</comment>
<feature type="signal peptide" evidence="2">
    <location>
        <begin position="1"/>
        <end position="16"/>
    </location>
</feature>
<evidence type="ECO:0000313" key="4">
    <source>
        <dbReference type="EMBL" id="KAL0486704.1"/>
    </source>
</evidence>
<dbReference type="AlphaFoldDB" id="A0AAW2ZDC9"/>
<reference evidence="4 5" key="1">
    <citation type="submission" date="2024-03" db="EMBL/GenBank/DDBJ databases">
        <title>The Acrasis kona genome and developmental transcriptomes reveal deep origins of eukaryotic multicellular pathways.</title>
        <authorList>
            <person name="Sheikh S."/>
            <person name="Fu C.-J."/>
            <person name="Brown M.W."/>
            <person name="Baldauf S.L."/>
        </authorList>
    </citation>
    <scope>NUCLEOTIDE SEQUENCE [LARGE SCALE GENOMIC DNA]</scope>
    <source>
        <strain evidence="4 5">ATCC MYA-3509</strain>
    </source>
</reference>
<keyword evidence="2" id="KW-0732">Signal</keyword>
<dbReference type="InterPro" id="IPR000757">
    <property type="entry name" value="Beta-glucanase-like"/>
</dbReference>
<dbReference type="PANTHER" id="PTHR10963">
    <property type="entry name" value="GLYCOSYL HYDROLASE-RELATED"/>
    <property type="match status" value="1"/>
</dbReference>
<dbReference type="SUPFAM" id="SSF49899">
    <property type="entry name" value="Concanavalin A-like lectins/glucanases"/>
    <property type="match status" value="1"/>
</dbReference>
<evidence type="ECO:0000256" key="1">
    <source>
        <dbReference type="ARBA" id="ARBA00006865"/>
    </source>
</evidence>
<dbReference type="PROSITE" id="PS51762">
    <property type="entry name" value="GH16_2"/>
    <property type="match status" value="1"/>
</dbReference>